<reference evidence="1" key="1">
    <citation type="submission" date="2023-07" db="EMBL/GenBank/DDBJ databases">
        <authorList>
            <consortium name="CYATHOMIX"/>
        </authorList>
    </citation>
    <scope>NUCLEOTIDE SEQUENCE</scope>
    <source>
        <strain evidence="1">N/A</strain>
    </source>
</reference>
<proteinExistence type="predicted"/>
<sequence length="58" mass="7141">MHHQRCCGGTFSKWHLLRLRPTNLFCKNWRWDPSDHSRYRAFTAFIQKDYREVASRTK</sequence>
<evidence type="ECO:0000313" key="1">
    <source>
        <dbReference type="EMBL" id="CAJ0606205.1"/>
    </source>
</evidence>
<comment type="caution">
    <text evidence="1">The sequence shown here is derived from an EMBL/GenBank/DDBJ whole genome shotgun (WGS) entry which is preliminary data.</text>
</comment>
<gene>
    <name evidence="1" type="ORF">CYNAS_LOCUS18188</name>
</gene>
<accession>A0AA36H8P5</accession>
<keyword evidence="2" id="KW-1185">Reference proteome</keyword>
<dbReference type="Proteomes" id="UP001176961">
    <property type="component" value="Unassembled WGS sequence"/>
</dbReference>
<organism evidence="1 2">
    <name type="scientific">Cylicocyclus nassatus</name>
    <name type="common">Nematode worm</name>
    <dbReference type="NCBI Taxonomy" id="53992"/>
    <lineage>
        <taxon>Eukaryota</taxon>
        <taxon>Metazoa</taxon>
        <taxon>Ecdysozoa</taxon>
        <taxon>Nematoda</taxon>
        <taxon>Chromadorea</taxon>
        <taxon>Rhabditida</taxon>
        <taxon>Rhabditina</taxon>
        <taxon>Rhabditomorpha</taxon>
        <taxon>Strongyloidea</taxon>
        <taxon>Strongylidae</taxon>
        <taxon>Cylicocyclus</taxon>
    </lineage>
</organism>
<protein>
    <submittedName>
        <fullName evidence="1">Uncharacterized protein</fullName>
    </submittedName>
</protein>
<evidence type="ECO:0000313" key="2">
    <source>
        <dbReference type="Proteomes" id="UP001176961"/>
    </source>
</evidence>
<dbReference type="EMBL" id="CATQJL010000316">
    <property type="protein sequence ID" value="CAJ0606205.1"/>
    <property type="molecule type" value="Genomic_DNA"/>
</dbReference>
<dbReference type="AlphaFoldDB" id="A0AA36H8P5"/>
<name>A0AA36H8P5_CYLNA</name>